<feature type="non-terminal residue" evidence="9">
    <location>
        <position position="166"/>
    </location>
</feature>
<dbReference type="EMBL" id="VWYP01010313">
    <property type="protein sequence ID" value="NXR74739.1"/>
    <property type="molecule type" value="Genomic_DNA"/>
</dbReference>
<evidence type="ECO:0000313" key="9">
    <source>
        <dbReference type="EMBL" id="NXR74739.1"/>
    </source>
</evidence>
<dbReference type="OrthoDB" id="2274804at2759"/>
<keyword evidence="5" id="KW-0539">Nucleus</keyword>
<dbReference type="GO" id="GO:0051382">
    <property type="term" value="P:kinetochore assembly"/>
    <property type="evidence" value="ECO:0007669"/>
    <property type="project" value="InterPro"/>
</dbReference>
<name>A0A7L2NRM2_PYCJO</name>
<dbReference type="PANTHER" id="PTHR48122:SF1">
    <property type="entry name" value="CENTROMERE PROTEIN H"/>
    <property type="match status" value="1"/>
</dbReference>
<comment type="subcellular location">
    <subcellularLocation>
        <location evidence="2">Chromosome</location>
        <location evidence="2">Centromere</location>
        <location evidence="2">Kinetochore</location>
    </subcellularLocation>
    <subcellularLocation>
        <location evidence="1">Nucleus</location>
    </subcellularLocation>
</comment>
<dbReference type="Proteomes" id="UP000535705">
    <property type="component" value="Unassembled WGS sequence"/>
</dbReference>
<organism evidence="9 10">
    <name type="scientific">Pycnonotus jocosus</name>
    <name type="common">Red-whiskered bulbul</name>
    <name type="synonym">Lanius jocosus</name>
    <dbReference type="NCBI Taxonomy" id="182897"/>
    <lineage>
        <taxon>Eukaryota</taxon>
        <taxon>Metazoa</taxon>
        <taxon>Chordata</taxon>
        <taxon>Craniata</taxon>
        <taxon>Vertebrata</taxon>
        <taxon>Euteleostomi</taxon>
        <taxon>Archelosauria</taxon>
        <taxon>Archosauria</taxon>
        <taxon>Dinosauria</taxon>
        <taxon>Saurischia</taxon>
        <taxon>Theropoda</taxon>
        <taxon>Coelurosauria</taxon>
        <taxon>Aves</taxon>
        <taxon>Neognathae</taxon>
        <taxon>Neoaves</taxon>
        <taxon>Telluraves</taxon>
        <taxon>Australaves</taxon>
        <taxon>Passeriformes</taxon>
        <taxon>Sylvioidea</taxon>
        <taxon>Pycnonotidae</taxon>
        <taxon>Pycnonotus</taxon>
    </lineage>
</organism>
<feature type="domain" description="Centromere protein H C-terminal" evidence="8">
    <location>
        <begin position="4"/>
        <end position="163"/>
    </location>
</feature>
<protein>
    <submittedName>
        <fullName evidence="9">CENPH protein</fullName>
    </submittedName>
</protein>
<evidence type="ECO:0000256" key="5">
    <source>
        <dbReference type="ARBA" id="ARBA00023242"/>
    </source>
</evidence>
<dbReference type="AlphaFoldDB" id="A0A7L2NRM2"/>
<dbReference type="InterPro" id="IPR040034">
    <property type="entry name" value="CENP-H"/>
</dbReference>
<evidence type="ECO:0000256" key="2">
    <source>
        <dbReference type="ARBA" id="ARBA00004629"/>
    </source>
</evidence>
<dbReference type="GO" id="GO:0000776">
    <property type="term" value="C:kinetochore"/>
    <property type="evidence" value="ECO:0007669"/>
    <property type="project" value="UniProtKB-KW"/>
</dbReference>
<dbReference type="GO" id="GO:0007059">
    <property type="term" value="P:chromosome segregation"/>
    <property type="evidence" value="ECO:0007669"/>
    <property type="project" value="TreeGrafter"/>
</dbReference>
<feature type="non-terminal residue" evidence="9">
    <location>
        <position position="1"/>
    </location>
</feature>
<reference evidence="9 10" key="1">
    <citation type="submission" date="2019-09" db="EMBL/GenBank/DDBJ databases">
        <title>Bird 10,000 Genomes (B10K) Project - Family phase.</title>
        <authorList>
            <person name="Zhang G."/>
        </authorList>
    </citation>
    <scope>NUCLEOTIDE SEQUENCE [LARGE SCALE GENOMIC DNA]</scope>
    <source>
        <strain evidence="9">B10K-DU-002-42</strain>
        <tissue evidence="9">Muscle</tissue>
    </source>
</reference>
<dbReference type="GO" id="GO:0005634">
    <property type="term" value="C:nucleus"/>
    <property type="evidence" value="ECO:0007669"/>
    <property type="project" value="UniProtKB-SubCell"/>
</dbReference>
<dbReference type="GO" id="GO:0043515">
    <property type="term" value="F:kinetochore binding"/>
    <property type="evidence" value="ECO:0007669"/>
    <property type="project" value="TreeGrafter"/>
</dbReference>
<evidence type="ECO:0000256" key="4">
    <source>
        <dbReference type="ARBA" id="ARBA00022838"/>
    </source>
</evidence>
<dbReference type="PANTHER" id="PTHR48122">
    <property type="entry name" value="CENTROMERE PROTEIN H"/>
    <property type="match status" value="1"/>
</dbReference>
<comment type="similarity">
    <text evidence="7">Belongs to the CENP-H/MCM16 family.</text>
</comment>
<accession>A0A7L2NRM2</accession>
<evidence type="ECO:0000256" key="1">
    <source>
        <dbReference type="ARBA" id="ARBA00004123"/>
    </source>
</evidence>
<evidence type="ECO:0000313" key="10">
    <source>
        <dbReference type="Proteomes" id="UP000535705"/>
    </source>
</evidence>
<keyword evidence="6" id="KW-0137">Centromere</keyword>
<comment type="caution">
    <text evidence="9">The sequence shown here is derived from an EMBL/GenBank/DDBJ whole genome shotgun (WGS) entry which is preliminary data.</text>
</comment>
<keyword evidence="3" id="KW-0158">Chromosome</keyword>
<keyword evidence="10" id="KW-1185">Reference proteome</keyword>
<evidence type="ECO:0000256" key="6">
    <source>
        <dbReference type="ARBA" id="ARBA00023328"/>
    </source>
</evidence>
<evidence type="ECO:0000259" key="8">
    <source>
        <dbReference type="Pfam" id="PF05837"/>
    </source>
</evidence>
<dbReference type="Pfam" id="PF05837">
    <property type="entry name" value="CENP-H"/>
    <property type="match status" value="1"/>
</dbReference>
<dbReference type="InterPro" id="IPR008426">
    <property type="entry name" value="CENP-H_C"/>
</dbReference>
<evidence type="ECO:0000256" key="7">
    <source>
        <dbReference type="ARBA" id="ARBA00025735"/>
    </source>
</evidence>
<dbReference type="GO" id="GO:0007052">
    <property type="term" value="P:mitotic spindle organization"/>
    <property type="evidence" value="ECO:0007669"/>
    <property type="project" value="TreeGrafter"/>
</dbReference>
<gene>
    <name evidence="9" type="primary">Cenph</name>
    <name evidence="9" type="ORF">PYCJOC_R01124</name>
</gene>
<proteinExistence type="inferred from homology"/>
<evidence type="ECO:0000256" key="3">
    <source>
        <dbReference type="ARBA" id="ARBA00022454"/>
    </source>
</evidence>
<sequence>SFSAMKDLQNSIDDVKVSLHNKTLALQRIQILGALRKKLQQEDEESRLILETMKQIGLLGRTLIQYQQQAHQKEEEMIDIKRKRVSLKVDKGQKLQQVHTMMKTQEEKQASVNVTKTKHRPNKLERERQMTTIIQNVLQNIIIGSRVNWAEDPSLKEIVLELENNV</sequence>
<keyword evidence="4" id="KW-0995">Kinetochore</keyword>